<dbReference type="CDD" id="cd01347">
    <property type="entry name" value="ligand_gated_channel"/>
    <property type="match status" value="1"/>
</dbReference>
<evidence type="ECO:0000256" key="8">
    <source>
        <dbReference type="ARBA" id="ARBA00023004"/>
    </source>
</evidence>
<comment type="similarity">
    <text evidence="2 14 15">Belongs to the TonB-dependent receptor family.</text>
</comment>
<evidence type="ECO:0000313" key="19">
    <source>
        <dbReference type="Proteomes" id="UP000494108"/>
    </source>
</evidence>
<accession>A0A6S6ZK60</accession>
<dbReference type="RefSeq" id="WP_175176586.1">
    <property type="nucleotide sequence ID" value="NZ_CADIJX010000005.1"/>
</dbReference>
<dbReference type="Proteomes" id="UP000494108">
    <property type="component" value="Unassembled WGS sequence"/>
</dbReference>
<proteinExistence type="inferred from homology"/>
<keyword evidence="5" id="KW-0410">Iron transport</keyword>
<dbReference type="PANTHER" id="PTHR32552:SF68">
    <property type="entry name" value="FERRICHROME OUTER MEMBRANE TRANSPORTER_PHAGE RECEPTOR"/>
    <property type="match status" value="1"/>
</dbReference>
<evidence type="ECO:0000256" key="10">
    <source>
        <dbReference type="ARBA" id="ARBA00023077"/>
    </source>
</evidence>
<organism evidence="18 19">
    <name type="scientific">Achromobacter pestifer</name>
    <dbReference type="NCBI Taxonomy" id="1353889"/>
    <lineage>
        <taxon>Bacteria</taxon>
        <taxon>Pseudomonadati</taxon>
        <taxon>Pseudomonadota</taxon>
        <taxon>Betaproteobacteria</taxon>
        <taxon>Burkholderiales</taxon>
        <taxon>Alcaligenaceae</taxon>
        <taxon>Achromobacter</taxon>
    </lineage>
</organism>
<dbReference type="Pfam" id="PF07715">
    <property type="entry name" value="Plug"/>
    <property type="match status" value="1"/>
</dbReference>
<feature type="signal peptide" evidence="16">
    <location>
        <begin position="1"/>
        <end position="22"/>
    </location>
</feature>
<gene>
    <name evidence="18" type="primary">fhuA_10</name>
    <name evidence="18" type="ORF">LMG3431_04284</name>
</gene>
<keyword evidence="19" id="KW-1185">Reference proteome</keyword>
<dbReference type="GO" id="GO:0009279">
    <property type="term" value="C:cell outer membrane"/>
    <property type="evidence" value="ECO:0007669"/>
    <property type="project" value="UniProtKB-SubCell"/>
</dbReference>
<evidence type="ECO:0000256" key="11">
    <source>
        <dbReference type="ARBA" id="ARBA00023136"/>
    </source>
</evidence>
<evidence type="ECO:0000259" key="17">
    <source>
        <dbReference type="SMART" id="SM00965"/>
    </source>
</evidence>
<evidence type="ECO:0000256" key="14">
    <source>
        <dbReference type="PROSITE-ProRule" id="PRU01360"/>
    </source>
</evidence>
<dbReference type="InterPro" id="IPR036942">
    <property type="entry name" value="Beta-barrel_TonB_sf"/>
</dbReference>
<keyword evidence="4 14" id="KW-1134">Transmembrane beta strand</keyword>
<keyword evidence="11 14" id="KW-0472">Membrane</keyword>
<evidence type="ECO:0000256" key="6">
    <source>
        <dbReference type="ARBA" id="ARBA00022692"/>
    </source>
</evidence>
<dbReference type="PROSITE" id="PS52016">
    <property type="entry name" value="TONB_DEPENDENT_REC_3"/>
    <property type="match status" value="1"/>
</dbReference>
<dbReference type="InterPro" id="IPR039426">
    <property type="entry name" value="TonB-dep_rcpt-like"/>
</dbReference>
<dbReference type="Gene3D" id="3.55.50.30">
    <property type="match status" value="1"/>
</dbReference>
<keyword evidence="9" id="KW-0406">Ion transport</keyword>
<dbReference type="FunFam" id="2.170.130.10:FF:000001">
    <property type="entry name" value="Catecholate siderophore TonB-dependent receptor"/>
    <property type="match status" value="1"/>
</dbReference>
<evidence type="ECO:0000256" key="2">
    <source>
        <dbReference type="ARBA" id="ARBA00009810"/>
    </source>
</evidence>
<dbReference type="InterPro" id="IPR010105">
    <property type="entry name" value="TonB_sidphr_rcpt"/>
</dbReference>
<dbReference type="Gene3D" id="2.40.170.20">
    <property type="entry name" value="TonB-dependent receptor, beta-barrel domain"/>
    <property type="match status" value="1"/>
</dbReference>
<dbReference type="SUPFAM" id="SSF56935">
    <property type="entry name" value="Porins"/>
    <property type="match status" value="1"/>
</dbReference>
<evidence type="ECO:0000256" key="9">
    <source>
        <dbReference type="ARBA" id="ARBA00023065"/>
    </source>
</evidence>
<dbReference type="Gene3D" id="2.170.130.10">
    <property type="entry name" value="TonB-dependent receptor, plug domain"/>
    <property type="match status" value="1"/>
</dbReference>
<evidence type="ECO:0000256" key="1">
    <source>
        <dbReference type="ARBA" id="ARBA00004571"/>
    </source>
</evidence>
<keyword evidence="6 14" id="KW-0812">Transmembrane</keyword>
<sequence>MHPLYRASLAVAIAASTPAAIAQPAPSAQHYEIPAGSLAVALNRIAAQNNRVLSVDPALVRNLAAPALTGQYTMHEALTRVTAGSGLEAVVLPGGALTLRRVPQSPVTTLAPINVSGNAETAWSPVAGYVAKRSATGTKTDTAIIETPQSISVITADRINAIGATTLKDALGYTPGVATTTYGADSRYDWISIRGFDAYSPGFYLDGMPLRNNGNWGIWQTENYGAERIEVLRGPASVLYGQTGPGGLVNVVSKRPTEEPLHELQAQLGDHSRRQLAGDFSGPVDEDGKWLYRITAMGLDSEMPTHGISNDRLYIAPSLTWRPSADTSLTLLSQYGRKKGGTYTRVRPAVGSLVPTPIGTYIPTDLFVGEPDYDYFDQTQWMVGYLLEHRVSDAVTLRQNARYGKLRVDYAAVQSLGYLPVNDNPADPANYQTLRRSVSGSKENISSFTIDNQAQTDLRMGNWQHRVLLGVDYQRTAIDQVSFNGGVAPPLSIYDPVYGRGGIERPMPWLDADITVAQTGVYLQDQIKWNDRWILTLGGRYDDVSGKLRNRQDGTTTRFPDNRFTKRAGLVYLDPTGWAPYLSYSESFSPTSTIDPVSGQPFLPETGRQYEAGVRYQPAGRTDSYSAAIFELRRKNYLTYDSESIPHQTGEVQVRGLELEATFQPIPRFNVVAAYTWTPKADVIASSNPAEIGKQATAVPKHRASLWLDYRFESAIKVGVGARYTGTNFGDGEAAPAKVPSFLLFDAMVSYQVNQWTLALNARNLANKTYIANCGYGNCYYGDQRTVIGTATYRW</sequence>
<evidence type="ECO:0000256" key="13">
    <source>
        <dbReference type="ARBA" id="ARBA00023237"/>
    </source>
</evidence>
<comment type="subcellular location">
    <subcellularLocation>
        <location evidence="1 14">Cell outer membrane</location>
        <topology evidence="1 14">Multi-pass membrane protein</topology>
    </subcellularLocation>
</comment>
<keyword evidence="7 16" id="KW-0732">Signal</keyword>
<evidence type="ECO:0000256" key="4">
    <source>
        <dbReference type="ARBA" id="ARBA00022452"/>
    </source>
</evidence>
<dbReference type="InterPro" id="IPR000531">
    <property type="entry name" value="Beta-barrel_TonB"/>
</dbReference>
<evidence type="ECO:0000256" key="15">
    <source>
        <dbReference type="RuleBase" id="RU003357"/>
    </source>
</evidence>
<dbReference type="Pfam" id="PF00593">
    <property type="entry name" value="TonB_dep_Rec_b-barrel"/>
    <property type="match status" value="1"/>
</dbReference>
<evidence type="ECO:0000256" key="12">
    <source>
        <dbReference type="ARBA" id="ARBA00023170"/>
    </source>
</evidence>
<feature type="domain" description="Secretin/TonB short N-terminal" evidence="17">
    <location>
        <begin position="51"/>
        <end position="102"/>
    </location>
</feature>
<keyword evidence="10 15" id="KW-0798">TonB box</keyword>
<evidence type="ECO:0000256" key="16">
    <source>
        <dbReference type="SAM" id="SignalP"/>
    </source>
</evidence>
<keyword evidence="3 14" id="KW-0813">Transport</keyword>
<dbReference type="InterPro" id="IPR011662">
    <property type="entry name" value="Secretin/TonB_short_N"/>
</dbReference>
<keyword evidence="8" id="KW-0408">Iron</keyword>
<name>A0A6S6ZK60_9BURK</name>
<dbReference type="NCBIfam" id="TIGR01783">
    <property type="entry name" value="TonB-siderophor"/>
    <property type="match status" value="1"/>
</dbReference>
<dbReference type="GO" id="GO:0015891">
    <property type="term" value="P:siderophore transport"/>
    <property type="evidence" value="ECO:0007669"/>
    <property type="project" value="InterPro"/>
</dbReference>
<evidence type="ECO:0000256" key="5">
    <source>
        <dbReference type="ARBA" id="ARBA00022496"/>
    </source>
</evidence>
<dbReference type="AlphaFoldDB" id="A0A6S6ZK60"/>
<evidence type="ECO:0000313" key="18">
    <source>
        <dbReference type="EMBL" id="CAB3679415.1"/>
    </source>
</evidence>
<dbReference type="EMBL" id="CADIJX010000005">
    <property type="protein sequence ID" value="CAB3679415.1"/>
    <property type="molecule type" value="Genomic_DNA"/>
</dbReference>
<evidence type="ECO:0000256" key="3">
    <source>
        <dbReference type="ARBA" id="ARBA00022448"/>
    </source>
</evidence>
<dbReference type="PANTHER" id="PTHR32552">
    <property type="entry name" value="FERRICHROME IRON RECEPTOR-RELATED"/>
    <property type="match status" value="1"/>
</dbReference>
<dbReference type="SMART" id="SM00965">
    <property type="entry name" value="STN"/>
    <property type="match status" value="1"/>
</dbReference>
<dbReference type="InterPro" id="IPR012910">
    <property type="entry name" value="Plug_dom"/>
</dbReference>
<dbReference type="InterPro" id="IPR037066">
    <property type="entry name" value="Plug_dom_sf"/>
</dbReference>
<reference evidence="18 19" key="1">
    <citation type="submission" date="2020-04" db="EMBL/GenBank/DDBJ databases">
        <authorList>
            <person name="De Canck E."/>
        </authorList>
    </citation>
    <scope>NUCLEOTIDE SEQUENCE [LARGE SCALE GENOMIC DNA]</scope>
    <source>
        <strain evidence="18 19">LMG 3431</strain>
    </source>
</reference>
<dbReference type="GO" id="GO:0038023">
    <property type="term" value="F:signaling receptor activity"/>
    <property type="evidence" value="ECO:0007669"/>
    <property type="project" value="InterPro"/>
</dbReference>
<dbReference type="GO" id="GO:0015344">
    <property type="term" value="F:siderophore uptake transmembrane transporter activity"/>
    <property type="evidence" value="ECO:0007669"/>
    <property type="project" value="TreeGrafter"/>
</dbReference>
<evidence type="ECO:0000256" key="7">
    <source>
        <dbReference type="ARBA" id="ARBA00022729"/>
    </source>
</evidence>
<keyword evidence="13 14" id="KW-0998">Cell outer membrane</keyword>
<keyword evidence="12 18" id="KW-0675">Receptor</keyword>
<feature type="chain" id="PRO_5028993952" evidence="16">
    <location>
        <begin position="23"/>
        <end position="795"/>
    </location>
</feature>
<protein>
    <submittedName>
        <fullName evidence="18">Ferrichrome outer membrane transporter/phage receptor</fullName>
    </submittedName>
</protein>